<sequence>MSPEAAERIADLVVQLPQFVTKLGWVALVLMAVVVLAKFGIPAIRYVRADRDGRRVLRKAWKIKATWRRTARRVGLTQSERVGPPWWKTTAQTQPVYRQLAPVIRVRAEPWGVRVDASTVGKLGLAEFQNAADYLAAAWRVRQVRVEQVLPGLLRLRALLRDPLTEPTRWTDCPTLDTQGDPLQWRAGIDADGQPVTIRTSEVSGVVVAGLAGYGKTSFLNARFCQLAPSPAVQFVLIDGKGGPDYDELFRRAWLCAKDDSQRVRDVLRDVHALMIARQQNIRAVLGVKNAWHVGPSESWPLVIVVIDEAHTFFHETKRNDTESKQLDALARESARLVEELVRKGRNVAIQVVLATQKATGDAVPTKIRDNCQVAVSFAQRTSEAATAVLGADISGSPDAHPRRLQDSAYIGVASMVAAGRPGFTLVRTPYVPDETADAIADRTAHLVRDPMRLLLDESTGATP</sequence>
<organism evidence="6 7">
    <name type="scientific">Couchioplanes caeruleus</name>
    <dbReference type="NCBI Taxonomy" id="56438"/>
    <lineage>
        <taxon>Bacteria</taxon>
        <taxon>Bacillati</taxon>
        <taxon>Actinomycetota</taxon>
        <taxon>Actinomycetes</taxon>
        <taxon>Micromonosporales</taxon>
        <taxon>Micromonosporaceae</taxon>
        <taxon>Couchioplanes</taxon>
    </lineage>
</organism>
<evidence type="ECO:0000313" key="6">
    <source>
        <dbReference type="EMBL" id="ROP30418.1"/>
    </source>
</evidence>
<dbReference type="AlphaFoldDB" id="A0A3N1GJQ0"/>
<keyword evidence="1 3" id="KW-0547">Nucleotide-binding</keyword>
<dbReference type="SUPFAM" id="SSF52540">
    <property type="entry name" value="P-loop containing nucleoside triphosphate hydrolases"/>
    <property type="match status" value="1"/>
</dbReference>
<dbReference type="PANTHER" id="PTHR22683">
    <property type="entry name" value="SPORULATION PROTEIN RELATED"/>
    <property type="match status" value="1"/>
</dbReference>
<dbReference type="EMBL" id="RJKL01000001">
    <property type="protein sequence ID" value="ROP30418.1"/>
    <property type="molecule type" value="Genomic_DNA"/>
</dbReference>
<dbReference type="PANTHER" id="PTHR22683:SF41">
    <property type="entry name" value="DNA TRANSLOCASE FTSK"/>
    <property type="match status" value="1"/>
</dbReference>
<keyword evidence="2 3" id="KW-0067">ATP-binding</keyword>
<dbReference type="InterPro" id="IPR027417">
    <property type="entry name" value="P-loop_NTPase"/>
</dbReference>
<feature type="transmembrane region" description="Helical" evidence="4">
    <location>
        <begin position="23"/>
        <end position="47"/>
    </location>
</feature>
<evidence type="ECO:0000256" key="3">
    <source>
        <dbReference type="PROSITE-ProRule" id="PRU00289"/>
    </source>
</evidence>
<keyword evidence="4" id="KW-0812">Transmembrane</keyword>
<evidence type="ECO:0000256" key="2">
    <source>
        <dbReference type="ARBA" id="ARBA00022840"/>
    </source>
</evidence>
<name>A0A3N1GJQ0_9ACTN</name>
<keyword evidence="4" id="KW-0472">Membrane</keyword>
<evidence type="ECO:0000256" key="4">
    <source>
        <dbReference type="SAM" id="Phobius"/>
    </source>
</evidence>
<accession>A0A3N1GJQ0</accession>
<dbReference type="GO" id="GO:0003677">
    <property type="term" value="F:DNA binding"/>
    <property type="evidence" value="ECO:0007669"/>
    <property type="project" value="InterPro"/>
</dbReference>
<feature type="binding site" evidence="3">
    <location>
        <begin position="210"/>
        <end position="217"/>
    </location>
    <ligand>
        <name>ATP</name>
        <dbReference type="ChEBI" id="CHEBI:30616"/>
    </ligand>
</feature>
<comment type="caution">
    <text evidence="6">The sequence shown here is derived from an EMBL/GenBank/DDBJ whole genome shotgun (WGS) entry which is preliminary data.</text>
</comment>
<proteinExistence type="predicted"/>
<dbReference type="Proteomes" id="UP000271683">
    <property type="component" value="Unassembled WGS sequence"/>
</dbReference>
<evidence type="ECO:0000259" key="5">
    <source>
        <dbReference type="PROSITE" id="PS50901"/>
    </source>
</evidence>
<dbReference type="PROSITE" id="PS50901">
    <property type="entry name" value="FTSK"/>
    <property type="match status" value="1"/>
</dbReference>
<feature type="domain" description="FtsK" evidence="5">
    <location>
        <begin position="193"/>
        <end position="387"/>
    </location>
</feature>
<reference evidence="6 7" key="1">
    <citation type="submission" date="2018-11" db="EMBL/GenBank/DDBJ databases">
        <title>Sequencing the genomes of 1000 actinobacteria strains.</title>
        <authorList>
            <person name="Klenk H.-P."/>
        </authorList>
    </citation>
    <scope>NUCLEOTIDE SEQUENCE [LARGE SCALE GENOMIC DNA]</scope>
    <source>
        <strain evidence="6 7">DSM 43634</strain>
    </source>
</reference>
<keyword evidence="4" id="KW-1133">Transmembrane helix</keyword>
<dbReference type="Gene3D" id="3.40.50.300">
    <property type="entry name" value="P-loop containing nucleotide triphosphate hydrolases"/>
    <property type="match status" value="1"/>
</dbReference>
<dbReference type="Pfam" id="PF01580">
    <property type="entry name" value="FtsK_SpoIIIE"/>
    <property type="match status" value="1"/>
</dbReference>
<evidence type="ECO:0000313" key="7">
    <source>
        <dbReference type="Proteomes" id="UP000271683"/>
    </source>
</evidence>
<dbReference type="InterPro" id="IPR002543">
    <property type="entry name" value="FtsK_dom"/>
</dbReference>
<dbReference type="InterPro" id="IPR050206">
    <property type="entry name" value="FtsK/SpoIIIE/SftA"/>
</dbReference>
<protein>
    <submittedName>
        <fullName evidence="6">S-DNA-T family DNA segregation ATPase FtsK/SpoIIIE</fullName>
    </submittedName>
</protein>
<dbReference type="GO" id="GO:0005524">
    <property type="term" value="F:ATP binding"/>
    <property type="evidence" value="ECO:0007669"/>
    <property type="project" value="UniProtKB-UniRule"/>
</dbReference>
<evidence type="ECO:0000256" key="1">
    <source>
        <dbReference type="ARBA" id="ARBA00022741"/>
    </source>
</evidence>
<gene>
    <name evidence="6" type="ORF">EDD30_3267</name>
</gene>